<evidence type="ECO:0000313" key="4">
    <source>
        <dbReference type="Proteomes" id="UP001143328"/>
    </source>
</evidence>
<dbReference type="PRINTS" id="PR00412">
    <property type="entry name" value="EPOXHYDRLASE"/>
</dbReference>
<dbReference type="EMBL" id="BSFN01000011">
    <property type="protein sequence ID" value="GLK90442.1"/>
    <property type="molecule type" value="Genomic_DNA"/>
</dbReference>
<name>A0A9W6K7Q7_9PSED</name>
<dbReference type="AlphaFoldDB" id="A0A9W6K7Q7"/>
<dbReference type="InterPro" id="IPR000073">
    <property type="entry name" value="AB_hydrolase_1"/>
</dbReference>
<dbReference type="InterPro" id="IPR000639">
    <property type="entry name" value="Epox_hydrolase-like"/>
</dbReference>
<dbReference type="Proteomes" id="UP001143328">
    <property type="component" value="Unassembled WGS sequence"/>
</dbReference>
<comment type="caution">
    <text evidence="3">The sequence shown here is derived from an EMBL/GenBank/DDBJ whole genome shotgun (WGS) entry which is preliminary data.</text>
</comment>
<keyword evidence="1 3" id="KW-0378">Hydrolase</keyword>
<evidence type="ECO:0000259" key="2">
    <source>
        <dbReference type="Pfam" id="PF00561"/>
    </source>
</evidence>
<dbReference type="Gene3D" id="3.40.50.1820">
    <property type="entry name" value="alpha/beta hydrolase"/>
    <property type="match status" value="1"/>
</dbReference>
<dbReference type="InterPro" id="IPR029058">
    <property type="entry name" value="AB_hydrolase_fold"/>
</dbReference>
<sequence length="321" mass="35953">MTAFQQQLLDVNGITLSIYSAGPDSGRPVWLLHGFPECWYSWRSQMTALAEAGYRVYAPEMRGYGDSSAPEDVAAYQILTLCADIQGAMDALGHTDVCMIGHDWGAPVAWHLGLLEPERVSVLGAMSVPFGGRPKRPAIDIMREANVGRFNYIVYFQEPGVAEAELNADIERSMRLLIGGNSDVFLHPKPADAQFLAGLDVPTTYPEWCNEQDFAVYLRTLNKHGFHGPLNWYRNFEVNWQSTEFLAGRQVLQPTLFLLGEDDPVGKLEAYTVKKMGELVPRLESHVLSECGHWIQNERAGRVNELLLEFLGRHYPRAGIV</sequence>
<proteinExistence type="predicted"/>
<dbReference type="PANTHER" id="PTHR43329">
    <property type="entry name" value="EPOXIDE HYDROLASE"/>
    <property type="match status" value="1"/>
</dbReference>
<accession>A0A9W6K7Q7</accession>
<dbReference type="GO" id="GO:0016787">
    <property type="term" value="F:hydrolase activity"/>
    <property type="evidence" value="ECO:0007669"/>
    <property type="project" value="UniProtKB-KW"/>
</dbReference>
<feature type="domain" description="AB hydrolase-1" evidence="2">
    <location>
        <begin position="28"/>
        <end position="298"/>
    </location>
</feature>
<dbReference type="SUPFAM" id="SSF53474">
    <property type="entry name" value="alpha/beta-Hydrolases"/>
    <property type="match status" value="1"/>
</dbReference>
<evidence type="ECO:0000256" key="1">
    <source>
        <dbReference type="ARBA" id="ARBA00022801"/>
    </source>
</evidence>
<reference evidence="3" key="2">
    <citation type="submission" date="2023-01" db="EMBL/GenBank/DDBJ databases">
        <authorList>
            <person name="Sun Q."/>
            <person name="Evtushenko L."/>
        </authorList>
    </citation>
    <scope>NUCLEOTIDE SEQUENCE</scope>
    <source>
        <strain evidence="3">VKM B-2935</strain>
    </source>
</reference>
<dbReference type="Pfam" id="PF00561">
    <property type="entry name" value="Abhydrolase_1"/>
    <property type="match status" value="1"/>
</dbReference>
<evidence type="ECO:0000313" key="3">
    <source>
        <dbReference type="EMBL" id="GLK90442.1"/>
    </source>
</evidence>
<gene>
    <name evidence="3" type="primary">ephA</name>
    <name evidence="3" type="ORF">GCM10017655_35060</name>
</gene>
<reference evidence="3" key="1">
    <citation type="journal article" date="2014" name="Int. J. Syst. Evol. Microbiol.">
        <title>Complete genome sequence of Corynebacterium casei LMG S-19264T (=DSM 44701T), isolated from a smear-ripened cheese.</title>
        <authorList>
            <consortium name="US DOE Joint Genome Institute (JGI-PGF)"/>
            <person name="Walter F."/>
            <person name="Albersmeier A."/>
            <person name="Kalinowski J."/>
            <person name="Ruckert C."/>
        </authorList>
    </citation>
    <scope>NUCLEOTIDE SEQUENCE</scope>
    <source>
        <strain evidence="3">VKM B-2935</strain>
    </source>
</reference>
<keyword evidence="4" id="KW-1185">Reference proteome</keyword>
<dbReference type="RefSeq" id="WP_271196633.1">
    <property type="nucleotide sequence ID" value="NZ_BSFN01000011.1"/>
</dbReference>
<protein>
    <submittedName>
        <fullName evidence="3">Epoxide hydrolase A</fullName>
    </submittedName>
</protein>
<organism evidence="3 4">
    <name type="scientific">Pseudomonas turukhanskensis</name>
    <dbReference type="NCBI Taxonomy" id="1806536"/>
    <lineage>
        <taxon>Bacteria</taxon>
        <taxon>Pseudomonadati</taxon>
        <taxon>Pseudomonadota</taxon>
        <taxon>Gammaproteobacteria</taxon>
        <taxon>Pseudomonadales</taxon>
        <taxon>Pseudomonadaceae</taxon>
        <taxon>Pseudomonas</taxon>
    </lineage>
</organism>